<dbReference type="GO" id="GO:0003676">
    <property type="term" value="F:nucleic acid binding"/>
    <property type="evidence" value="ECO:0007669"/>
    <property type="project" value="InterPro"/>
</dbReference>
<feature type="compositionally biased region" description="Polar residues" evidence="1">
    <location>
        <begin position="7"/>
        <end position="16"/>
    </location>
</feature>
<dbReference type="InterPro" id="IPR002052">
    <property type="entry name" value="DNA_methylase_N6_adenine_CS"/>
</dbReference>
<proteinExistence type="predicted"/>
<accession>A0A8S5NNQ1</accession>
<feature type="region of interest" description="Disordered" evidence="1">
    <location>
        <begin position="1"/>
        <end position="23"/>
    </location>
</feature>
<dbReference type="GO" id="GO:0008168">
    <property type="term" value="F:methyltransferase activity"/>
    <property type="evidence" value="ECO:0007669"/>
    <property type="project" value="InterPro"/>
</dbReference>
<dbReference type="PROSITE" id="PS00092">
    <property type="entry name" value="N6_MTASE"/>
    <property type="match status" value="1"/>
</dbReference>
<dbReference type="SUPFAM" id="SSF53335">
    <property type="entry name" value="S-adenosyl-L-methionine-dependent methyltransferases"/>
    <property type="match status" value="1"/>
</dbReference>
<name>A0A8S5NNQ1_9CAUD</name>
<reference evidence="2" key="1">
    <citation type="journal article" date="2021" name="Proc. Natl. Acad. Sci. U.S.A.">
        <title>A Catalog of Tens of Thousands of Viruses from Human Metagenomes Reveals Hidden Associations with Chronic Diseases.</title>
        <authorList>
            <person name="Tisza M.J."/>
            <person name="Buck C.B."/>
        </authorList>
    </citation>
    <scope>NUCLEOTIDE SEQUENCE</scope>
    <source>
        <strain evidence="2">CtagO6</strain>
    </source>
</reference>
<dbReference type="EMBL" id="BK015215">
    <property type="protein sequence ID" value="DAD96329.1"/>
    <property type="molecule type" value="Genomic_DNA"/>
</dbReference>
<organism evidence="2">
    <name type="scientific">Myoviridae sp. ctagO6</name>
    <dbReference type="NCBI Taxonomy" id="2826667"/>
    <lineage>
        <taxon>Viruses</taxon>
        <taxon>Duplodnaviria</taxon>
        <taxon>Heunggongvirae</taxon>
        <taxon>Uroviricota</taxon>
        <taxon>Caudoviricetes</taxon>
    </lineage>
</organism>
<sequence length="195" mass="22300">MDKLTASRISGGNSATGRRKSDFYPTPPEATIALLKYLRLLRCTRIWEPAAGEGDMAAAMRECGYTVYESDITTGTDFLKSNLAETGVKYDWIITNPPFSEAEAFIRRAWRIGKPFAFLLKAQFWNAGKRRQLFEDCTPTLILPLTWRPDFFFKERSEGEKGSPLMDVQWCVWYPKNLHRAGTMYWPLARPNGGK</sequence>
<dbReference type="GO" id="GO:0032259">
    <property type="term" value="P:methylation"/>
    <property type="evidence" value="ECO:0007669"/>
    <property type="project" value="InterPro"/>
</dbReference>
<dbReference type="InterPro" id="IPR029063">
    <property type="entry name" value="SAM-dependent_MTases_sf"/>
</dbReference>
<evidence type="ECO:0000313" key="2">
    <source>
        <dbReference type="EMBL" id="DAD96329.1"/>
    </source>
</evidence>
<protein>
    <submittedName>
        <fullName evidence="2">DNA N-6-adenine-methyltransferase</fullName>
    </submittedName>
</protein>
<evidence type="ECO:0000256" key="1">
    <source>
        <dbReference type="SAM" id="MobiDB-lite"/>
    </source>
</evidence>
<dbReference type="Gene3D" id="3.40.50.150">
    <property type="entry name" value="Vaccinia Virus protein VP39"/>
    <property type="match status" value="1"/>
</dbReference>